<dbReference type="InterPro" id="IPR056029">
    <property type="entry name" value="DUF7610"/>
</dbReference>
<name>A0A5N6LUW0_9ASTR</name>
<dbReference type="AlphaFoldDB" id="A0A5N6LUW0"/>
<sequence>MLQTKLEEIEAEIANFIGLPINKPLLNLLAQRIETKFGFIGKLLNAEMASNGTKPDELPDIEEKLKELEAKFCVSKIQRLDVDESSEGENISSSGSDSICESCLNYDGVGDNEAPEAAVRRSGTQMVGRKFECMDGGETGWWRTVAVTVFTTVSAALMCLKSTGLPMKGHEIVTRVVCIVFDTEGEPDARDANVESLGKVSTPVWFEPVVTLPNFNEQNHTI</sequence>
<reference evidence="2 3" key="1">
    <citation type="submission" date="2019-05" db="EMBL/GenBank/DDBJ databases">
        <title>Mikania micrantha, genome provides insights into the molecular mechanism of rapid growth.</title>
        <authorList>
            <person name="Liu B."/>
        </authorList>
    </citation>
    <scope>NUCLEOTIDE SEQUENCE [LARGE SCALE GENOMIC DNA]</scope>
    <source>
        <strain evidence="2">NLD-2019</strain>
        <tissue evidence="2">Leaf</tissue>
    </source>
</reference>
<comment type="caution">
    <text evidence="2">The sequence shown here is derived from an EMBL/GenBank/DDBJ whole genome shotgun (WGS) entry which is preliminary data.</text>
</comment>
<evidence type="ECO:0000313" key="2">
    <source>
        <dbReference type="EMBL" id="KAD2805373.1"/>
    </source>
</evidence>
<evidence type="ECO:0000259" key="1">
    <source>
        <dbReference type="Pfam" id="PF24583"/>
    </source>
</evidence>
<gene>
    <name evidence="2" type="ORF">E3N88_38750</name>
</gene>
<keyword evidence="3" id="KW-1185">Reference proteome</keyword>
<proteinExistence type="predicted"/>
<dbReference type="OrthoDB" id="1666863at2759"/>
<dbReference type="EMBL" id="SZYD01000018">
    <property type="protein sequence ID" value="KAD2805373.1"/>
    <property type="molecule type" value="Genomic_DNA"/>
</dbReference>
<protein>
    <recommendedName>
        <fullName evidence="1">DUF7610 domain-containing protein</fullName>
    </recommendedName>
</protein>
<accession>A0A5N6LUW0</accession>
<feature type="domain" description="DUF7610" evidence="1">
    <location>
        <begin position="2"/>
        <end position="74"/>
    </location>
</feature>
<dbReference type="Pfam" id="PF24583">
    <property type="entry name" value="DUF7610"/>
    <property type="match status" value="1"/>
</dbReference>
<evidence type="ECO:0000313" key="3">
    <source>
        <dbReference type="Proteomes" id="UP000326396"/>
    </source>
</evidence>
<organism evidence="2 3">
    <name type="scientific">Mikania micrantha</name>
    <name type="common">bitter vine</name>
    <dbReference type="NCBI Taxonomy" id="192012"/>
    <lineage>
        <taxon>Eukaryota</taxon>
        <taxon>Viridiplantae</taxon>
        <taxon>Streptophyta</taxon>
        <taxon>Embryophyta</taxon>
        <taxon>Tracheophyta</taxon>
        <taxon>Spermatophyta</taxon>
        <taxon>Magnoliopsida</taxon>
        <taxon>eudicotyledons</taxon>
        <taxon>Gunneridae</taxon>
        <taxon>Pentapetalae</taxon>
        <taxon>asterids</taxon>
        <taxon>campanulids</taxon>
        <taxon>Asterales</taxon>
        <taxon>Asteraceae</taxon>
        <taxon>Asteroideae</taxon>
        <taxon>Heliantheae alliance</taxon>
        <taxon>Eupatorieae</taxon>
        <taxon>Mikania</taxon>
    </lineage>
</organism>
<dbReference type="Proteomes" id="UP000326396">
    <property type="component" value="Linkage Group LG8"/>
</dbReference>